<keyword evidence="2" id="KW-0472">Membrane</keyword>
<reference evidence="4 5" key="1">
    <citation type="submission" date="2020-01" db="EMBL/GenBank/DDBJ databases">
        <title>Pseudarthrobacter psychrotolerans sp. nov., isolated from antarctic soil.</title>
        <authorList>
            <person name="Shin Y."/>
            <person name="Park W."/>
        </authorList>
    </citation>
    <scope>NUCLEOTIDE SEQUENCE [LARGE SCALE GENOMIC DNA]</scope>
    <source>
        <strain evidence="4 5">YJ56</strain>
    </source>
</reference>
<feature type="compositionally biased region" description="Basic and acidic residues" evidence="1">
    <location>
        <begin position="1"/>
        <end position="13"/>
    </location>
</feature>
<gene>
    <name evidence="4" type="ORF">GU243_20290</name>
</gene>
<evidence type="ECO:0000313" key="5">
    <source>
        <dbReference type="Proteomes" id="UP000464186"/>
    </source>
</evidence>
<dbReference type="EMBL" id="CP047898">
    <property type="protein sequence ID" value="QHK21639.1"/>
    <property type="molecule type" value="Genomic_DNA"/>
</dbReference>
<proteinExistence type="predicted"/>
<dbReference type="Proteomes" id="UP000464186">
    <property type="component" value="Chromosome"/>
</dbReference>
<feature type="domain" description="LytR/CpsA/Psr regulator C-terminal" evidence="3">
    <location>
        <begin position="121"/>
        <end position="204"/>
    </location>
</feature>
<name>A0A6P1NPL4_9MICC</name>
<sequence length="205" mass="20873">MTKYARDEFDKVPESASRQGVHRAASAPARRKLWPILAVGVAALAIGVMSFLILPKLGFTQTGSEASTSLESTVAPGASEAPSVSAESSANPAPSESPDAEPSASPSAVPSAAVLDKTQGVAIYNAAGTAGLAGRISSMVQADGWTLGQVGNWGGAPQKTSAIFYSGPAQKANAEAVSELLNIPTLVESQEFHVPLVVVLGPGYK</sequence>
<organism evidence="4 5">
    <name type="scientific">Pseudarthrobacter psychrotolerans</name>
    <dbReference type="NCBI Taxonomy" id="2697569"/>
    <lineage>
        <taxon>Bacteria</taxon>
        <taxon>Bacillati</taxon>
        <taxon>Actinomycetota</taxon>
        <taxon>Actinomycetes</taxon>
        <taxon>Micrococcales</taxon>
        <taxon>Micrococcaceae</taxon>
        <taxon>Pseudarthrobacter</taxon>
    </lineage>
</organism>
<keyword evidence="2" id="KW-1133">Transmembrane helix</keyword>
<feature type="transmembrane region" description="Helical" evidence="2">
    <location>
        <begin position="33"/>
        <end position="54"/>
    </location>
</feature>
<feature type="region of interest" description="Disordered" evidence="1">
    <location>
        <begin position="68"/>
        <end position="111"/>
    </location>
</feature>
<dbReference type="Gene3D" id="3.30.70.2390">
    <property type="match status" value="1"/>
</dbReference>
<evidence type="ECO:0000256" key="1">
    <source>
        <dbReference type="SAM" id="MobiDB-lite"/>
    </source>
</evidence>
<accession>A0A6P1NPL4</accession>
<keyword evidence="5" id="KW-1185">Reference proteome</keyword>
<keyword evidence="2" id="KW-0812">Transmembrane</keyword>
<dbReference type="Pfam" id="PF13399">
    <property type="entry name" value="LytR_C"/>
    <property type="match status" value="1"/>
</dbReference>
<feature type="compositionally biased region" description="Low complexity" evidence="1">
    <location>
        <begin position="74"/>
        <end position="111"/>
    </location>
</feature>
<evidence type="ECO:0000256" key="2">
    <source>
        <dbReference type="SAM" id="Phobius"/>
    </source>
</evidence>
<dbReference type="KEGG" id="psey:GU243_20290"/>
<evidence type="ECO:0000313" key="4">
    <source>
        <dbReference type="EMBL" id="QHK21639.1"/>
    </source>
</evidence>
<evidence type="ECO:0000259" key="3">
    <source>
        <dbReference type="Pfam" id="PF13399"/>
    </source>
</evidence>
<dbReference type="AlphaFoldDB" id="A0A6P1NPL4"/>
<protein>
    <submittedName>
        <fullName evidence="4">LytR family transcriptional regulator</fullName>
    </submittedName>
</protein>
<dbReference type="InterPro" id="IPR027381">
    <property type="entry name" value="LytR/CpsA/Psr_C"/>
</dbReference>
<feature type="region of interest" description="Disordered" evidence="1">
    <location>
        <begin position="1"/>
        <end position="24"/>
    </location>
</feature>